<name>A8SCA3_9FIRM</name>
<proteinExistence type="predicted"/>
<reference evidence="1 2" key="1">
    <citation type="submission" date="2007-09" db="EMBL/GenBank/DDBJ databases">
        <title>Draft genome sequence of Faecalibacterium prausnitzii M21/2.</title>
        <authorList>
            <person name="Sudarsanam P."/>
            <person name="Ley R."/>
            <person name="Guruge J."/>
            <person name="Turnbaugh P.J."/>
            <person name="Mahowald M."/>
            <person name="Liep D."/>
            <person name="Gordon J."/>
        </authorList>
    </citation>
    <scope>NUCLEOTIDE SEQUENCE [LARGE SCALE GENOMIC DNA]</scope>
    <source>
        <strain evidence="1 2">M21/2</strain>
    </source>
</reference>
<reference evidence="1 2" key="2">
    <citation type="submission" date="2007-09" db="EMBL/GenBank/DDBJ databases">
        <authorList>
            <person name="Fulton L."/>
            <person name="Clifton S."/>
            <person name="Fulton B."/>
            <person name="Xu J."/>
            <person name="Minx P."/>
            <person name="Pepin K.H."/>
            <person name="Johnson M."/>
            <person name="Thiruvilangam P."/>
            <person name="Bhonagiri V."/>
            <person name="Nash W.E."/>
            <person name="Mardis E.R."/>
            <person name="Wilson R.K."/>
        </authorList>
    </citation>
    <scope>NUCLEOTIDE SEQUENCE [LARGE SCALE GENOMIC DNA]</scope>
    <source>
        <strain evidence="1 2">M21/2</strain>
    </source>
</reference>
<protein>
    <submittedName>
        <fullName evidence="1">Uncharacterized protein</fullName>
    </submittedName>
</protein>
<organism evidence="1 2">
    <name type="scientific">Faecalibacterium prausnitzii M21/2</name>
    <dbReference type="NCBI Taxonomy" id="411485"/>
    <lineage>
        <taxon>Bacteria</taxon>
        <taxon>Bacillati</taxon>
        <taxon>Bacillota</taxon>
        <taxon>Clostridia</taxon>
        <taxon>Eubacteriales</taxon>
        <taxon>Oscillospiraceae</taxon>
        <taxon>Faecalibacterium</taxon>
    </lineage>
</organism>
<accession>A8SCA3</accession>
<sequence length="56" mass="6450">MTGLRVTEVPFVKYRTIELFTCQGTYGRFLDFDGRKTSFYLVADEKGHFVALQAIL</sequence>
<evidence type="ECO:0000313" key="1">
    <source>
        <dbReference type="EMBL" id="EDP21187.1"/>
    </source>
</evidence>
<evidence type="ECO:0000313" key="2">
    <source>
        <dbReference type="Proteomes" id="UP000005945"/>
    </source>
</evidence>
<dbReference type="Proteomes" id="UP000005945">
    <property type="component" value="Unassembled WGS sequence"/>
</dbReference>
<dbReference type="HOGENOM" id="CLU_3200027_0_0_9"/>
<dbReference type="EMBL" id="ABED02000027">
    <property type="protein sequence ID" value="EDP21187.1"/>
    <property type="molecule type" value="Genomic_DNA"/>
</dbReference>
<comment type="caution">
    <text evidence="1">The sequence shown here is derived from an EMBL/GenBank/DDBJ whole genome shotgun (WGS) entry which is preliminary data.</text>
</comment>
<gene>
    <name evidence="1" type="ORF">FAEPRAM212_01911</name>
</gene>
<dbReference type="AlphaFoldDB" id="A8SCA3"/>